<name>A0AAD3D817_9STRA</name>
<proteinExistence type="inferred from homology"/>
<dbReference type="AlphaFoldDB" id="A0AAD3D817"/>
<comment type="similarity">
    <text evidence="6">Belongs to the GOT1 family.</text>
</comment>
<dbReference type="PANTHER" id="PTHR21493:SF9">
    <property type="entry name" value="GOLGI TRANSPORT PROTEIN 1-RELATED"/>
    <property type="match status" value="1"/>
</dbReference>
<feature type="transmembrane region" description="Helical" evidence="7">
    <location>
        <begin position="12"/>
        <end position="28"/>
    </location>
</feature>
<keyword evidence="2 7" id="KW-0812">Transmembrane</keyword>
<evidence type="ECO:0000256" key="7">
    <source>
        <dbReference type="SAM" id="Phobius"/>
    </source>
</evidence>
<comment type="caution">
    <text evidence="8">The sequence shown here is derived from an EMBL/GenBank/DDBJ whole genome shotgun (WGS) entry which is preliminary data.</text>
</comment>
<protein>
    <submittedName>
        <fullName evidence="8">Got1-domain-containing protein</fullName>
    </submittedName>
</protein>
<organism evidence="8 9">
    <name type="scientific">Chaetoceros tenuissimus</name>
    <dbReference type="NCBI Taxonomy" id="426638"/>
    <lineage>
        <taxon>Eukaryota</taxon>
        <taxon>Sar</taxon>
        <taxon>Stramenopiles</taxon>
        <taxon>Ochrophyta</taxon>
        <taxon>Bacillariophyta</taxon>
        <taxon>Coscinodiscophyceae</taxon>
        <taxon>Chaetocerotophycidae</taxon>
        <taxon>Chaetocerotales</taxon>
        <taxon>Chaetocerotaceae</taxon>
        <taxon>Chaetoceros</taxon>
    </lineage>
</organism>
<comment type="subcellular location">
    <subcellularLocation>
        <location evidence="1">Golgi apparatus membrane</location>
        <topology evidence="1">Multi-pass membrane protein</topology>
    </subcellularLocation>
</comment>
<dbReference type="InterPro" id="IPR007305">
    <property type="entry name" value="Vesicle_transpt_Got1/SFT2"/>
</dbReference>
<dbReference type="GO" id="GO:0042147">
    <property type="term" value="P:retrograde transport, endosome to Golgi"/>
    <property type="evidence" value="ECO:0007669"/>
    <property type="project" value="InterPro"/>
</dbReference>
<dbReference type="Proteomes" id="UP001054902">
    <property type="component" value="Unassembled WGS sequence"/>
</dbReference>
<keyword evidence="5 7" id="KW-0472">Membrane</keyword>
<evidence type="ECO:0000256" key="3">
    <source>
        <dbReference type="ARBA" id="ARBA00022989"/>
    </source>
</evidence>
<evidence type="ECO:0000256" key="2">
    <source>
        <dbReference type="ARBA" id="ARBA00022692"/>
    </source>
</evidence>
<evidence type="ECO:0000313" key="9">
    <source>
        <dbReference type="Proteomes" id="UP001054902"/>
    </source>
</evidence>
<accession>A0AAD3D817</accession>
<evidence type="ECO:0000313" key="8">
    <source>
        <dbReference type="EMBL" id="GFH59137.1"/>
    </source>
</evidence>
<keyword evidence="3 7" id="KW-1133">Transmembrane helix</keyword>
<gene>
    <name evidence="8" type="ORF">CTEN210_15613</name>
</gene>
<dbReference type="GO" id="GO:0000139">
    <property type="term" value="C:Golgi membrane"/>
    <property type="evidence" value="ECO:0007669"/>
    <property type="project" value="UniProtKB-SubCell"/>
</dbReference>
<sequence>MISDNAKIGTGLLFLGCVFLFLGVIFLFDSALLALGDVLFLSGLTMTIGTSRTIRFFSRKDRLRGIIAFFGGIFLVFCRWGMFGMILQLYGIVYLFGQFFPIVLQSLQNAPVIGSVFRSPKVDRFFNKVSTSGGLPTRVSPV</sequence>
<dbReference type="PANTHER" id="PTHR21493">
    <property type="entry name" value="CGI-141-RELATED/LIPASE CONTAINING PROTEIN"/>
    <property type="match status" value="1"/>
</dbReference>
<dbReference type="EMBL" id="BLLK01000062">
    <property type="protein sequence ID" value="GFH59137.1"/>
    <property type="molecule type" value="Genomic_DNA"/>
</dbReference>
<reference evidence="8 9" key="1">
    <citation type="journal article" date="2021" name="Sci. Rep.">
        <title>The genome of the diatom Chaetoceros tenuissimus carries an ancient integrated fragment of an extant virus.</title>
        <authorList>
            <person name="Hongo Y."/>
            <person name="Kimura K."/>
            <person name="Takaki Y."/>
            <person name="Yoshida Y."/>
            <person name="Baba S."/>
            <person name="Kobayashi G."/>
            <person name="Nagasaki K."/>
            <person name="Hano T."/>
            <person name="Tomaru Y."/>
        </authorList>
    </citation>
    <scope>NUCLEOTIDE SEQUENCE [LARGE SCALE GENOMIC DNA]</scope>
    <source>
        <strain evidence="8 9">NIES-3715</strain>
    </source>
</reference>
<dbReference type="InterPro" id="IPR045176">
    <property type="entry name" value="Got1"/>
</dbReference>
<dbReference type="GO" id="GO:0006888">
    <property type="term" value="P:endoplasmic reticulum to Golgi vesicle-mediated transport"/>
    <property type="evidence" value="ECO:0007669"/>
    <property type="project" value="InterPro"/>
</dbReference>
<dbReference type="Pfam" id="PF04178">
    <property type="entry name" value="Got1"/>
    <property type="match status" value="1"/>
</dbReference>
<keyword evidence="9" id="KW-1185">Reference proteome</keyword>
<feature type="transmembrane region" description="Helical" evidence="7">
    <location>
        <begin position="66"/>
        <end position="86"/>
    </location>
</feature>
<dbReference type="GO" id="GO:0005829">
    <property type="term" value="C:cytosol"/>
    <property type="evidence" value="ECO:0007669"/>
    <property type="project" value="GOC"/>
</dbReference>
<evidence type="ECO:0000256" key="4">
    <source>
        <dbReference type="ARBA" id="ARBA00023034"/>
    </source>
</evidence>
<evidence type="ECO:0000256" key="6">
    <source>
        <dbReference type="ARBA" id="ARBA00025799"/>
    </source>
</evidence>
<evidence type="ECO:0000256" key="1">
    <source>
        <dbReference type="ARBA" id="ARBA00004653"/>
    </source>
</evidence>
<keyword evidence="4" id="KW-0333">Golgi apparatus</keyword>
<evidence type="ECO:0000256" key="5">
    <source>
        <dbReference type="ARBA" id="ARBA00023136"/>
    </source>
</evidence>
<feature type="transmembrane region" description="Helical" evidence="7">
    <location>
        <begin position="34"/>
        <end position="54"/>
    </location>
</feature>